<accession>C5KRV9</accession>
<dbReference type="GeneID" id="9058997"/>
<evidence type="ECO:0000313" key="2">
    <source>
        <dbReference type="EMBL" id="EER12800.1"/>
    </source>
</evidence>
<name>C5KRV9_PERM5</name>
<dbReference type="EMBL" id="GG675931">
    <property type="protein sequence ID" value="EER12800.1"/>
    <property type="molecule type" value="Genomic_DNA"/>
</dbReference>
<protein>
    <submittedName>
        <fullName evidence="2">Uncharacterized protein</fullName>
    </submittedName>
</protein>
<feature type="region of interest" description="Disordered" evidence="1">
    <location>
        <begin position="1931"/>
        <end position="1953"/>
    </location>
</feature>
<dbReference type="Proteomes" id="UP000007800">
    <property type="component" value="Unassembled WGS sequence"/>
</dbReference>
<reference evidence="2 3" key="1">
    <citation type="submission" date="2008-07" db="EMBL/GenBank/DDBJ databases">
        <authorList>
            <person name="El-Sayed N."/>
            <person name="Caler E."/>
            <person name="Inman J."/>
            <person name="Amedeo P."/>
            <person name="Hass B."/>
            <person name="Wortman J."/>
        </authorList>
    </citation>
    <scope>NUCLEOTIDE SEQUENCE [LARGE SCALE GENOMIC DNA]</scope>
    <source>
        <strain evidence="3">ATCC 50983 / TXsc</strain>
    </source>
</reference>
<dbReference type="RefSeq" id="XP_002781005.1">
    <property type="nucleotide sequence ID" value="XM_002780959.1"/>
</dbReference>
<dbReference type="OrthoDB" id="428159at2759"/>
<gene>
    <name evidence="2" type="ORF">Pmar_PMAR018055</name>
</gene>
<evidence type="ECO:0000313" key="3">
    <source>
        <dbReference type="Proteomes" id="UP000007800"/>
    </source>
</evidence>
<proteinExistence type="predicted"/>
<keyword evidence="3" id="KW-1185">Reference proteome</keyword>
<sequence length="2801" mass="302813">MSINSSGKAAATAAPGRRSSLQNFIIGWLSRYVDGLQDGQARIEHDLWNGEMTIMNAKLNTAALSKYMRAANLTEGSVGRIRIKIPWSTLLSASTTVEVEKVRIELSSLGFAERLEKAGGSLEALRATLLRDKRELIENLVRAMELKRQLDSEEVGSFTGTLLTAMINSIQISIKDICISFRVSDSVITISLGGASVLSCNKEWKVGEEAAVTGEWYKRCELSGLSIDVGESPRMPLQAEPLDATLLISSTQQNRAMHWSLTVNGGRVTIDRERANILLKANRTLHAEGKLVRQALSSDIKESDKDVLKAEYQALLVKASKESARIDNIEALVPAMDLARWRYERGLRLKEDAEKEKAQVTSWFASWAGKEEVDKVVGNAAKGAGSSGKKMQRSVTWTFELTNVTVDCLQHQRDDDTPSALTFGLGRLFFNVVVPNLSSPQELAVDGGVDDVQVEAYGKHLLSFDSRPDGPSVEISFTRSKPRGRGILDPYEATVSITSDALVAWIEPTTLKKFAASGAQFATEYKEAKISAITEIQERASQLDMTDLTDLLQSASQHVATKLVHLKVDMMAPIVHIKPAEMADELTCILGRVQVTSKDGEEYRLSMSDNSVVIAGAFGCTQFLDPSEVHVVLKRAPLHVEVSVASTLCVRLTPACLRFVNGTLATVRDLVKEIVGSLKDMRKGIREAVQKARQLQAPSPMALPDFGLSLVLDAARLEVCADGQCPDGLVVEVKKVSLALADSEWKGACSSFEVHTEDVEDTCGGCITLQGESSSEAAVGLTYKGGSLDVHSGYLLSDITPGFLKSIAKMSRELSAEVEVVDPEDAREATKTMMEASDALFSEEGGEQERMEVPEVELERVKLGLLDFARRHGGKLELPRMDGERTVVEISVDSKGSCLSLFDSEDTKDRRKAIVVGRIADLKNSIKVSRCVKDKLAVSGELTVRSISLEVAGKEIISPCTQSVPSAAEGMAPFVSILWGLYPSPWPYQSAVIAQTQQLRIRPLLVDLKSIESLGRAYKEATTPEKAAAPPIEHFINRIDDLGAAIAESTSVARLPCLIALRAAAPVLELAVVEKEEAHDVGPTDVVVDLMDLDAQEQSSEESFEGGDHVLVNLGVVTLDSKMEDASTVRIDASVNNVHASAFCLPPPRSPVSSNGQGSQDDLLLSSEQETDVEPALTEEVILPSGSAALSVSLPLSWEVVEEEADFSKLIAVEATVQDEISVTITPEALRVLRQIGKTVRAAFAGSDLAVPDVDEEKRVLAGIHKLATKRKRADVQVRAGLGKVSLCLVTHEGAHPLEVSFKSMALTASRRDMMAEVHVGEATARVASYTFIKVTSNTEGDAGLNFSLALTDSPTVRVVGQQSIDISLSSAVEEGLRTVSKACSLSNVTETRRYVSSRLLGYLPDADLQLGNISITLFGCDGSSVRVGLDVDARVSKQEMVEGSDQTDDNEVFPTIVNLASAVKIRSLTSAASSNGATGPRRLLKNREGTLVTIEGKIVSIPGEKLSVLLDTVRFENSLALSLAGPDVMSIRKILRDLRKGIKSSSRPSSRRVLEASVAVFFAPGAHVLVELVYCSTSGLSRPALRIRVGTKLLSIYYQQGARLTAGSARQPPVFKILAADVTTRASVINYKMGEWEPLLLPLTTNVEIQRMSDQEDPEGRIVRVDMRASPEASSSDLIVSPLCLGVLNELLPQFSSKQDFTASRSHPVDEDNNDALLVVNLTDGALVLSGDTGVKETIQPGPKHIGIDHLFSGATMDEVLVGGDSPGTAQLLHETELSVANNGNWQAEVVALSPIRKLLVFSGPVRIANMTRIPLRVYMQAHVSDTGEAVVVTPSSLTTSLGDVVCDQEGYFLLEPRAFIGVPSSIFHAGGGFSIQPDDGNWERSEPLPCTFNIGGSTPRTRRLKMSCRKFSNPDELMYVNCQYSPVHGSDNASSSSSSGEEESASERQQQTSVVCAASRMISLLPIALVTNECPMYVEVEANTASQARDPHVLHLGPSGSGSIPIFDIDASYVKVRVPGSSSRGTHWSRPIFIDDEADLNVVQTIDLPVVNGAGLSVNISVVVTSDPDGCQQLTLFSKNWFVNSVEGVDIYPMQTTVNDLVRSPSLASDKDLYHMAPIEDRKKGGLSLTVGFVDNQAQQLQGGQWRRVLVPLSSRDSCEVELGGSSVVLQADVVEKQQIEDDAGSLMPSSGVMIPTPESLPLNLVRSTVITAIPGIIMFNRTGKCLKVSQGDAKGVLLGPMENSPVHWSDLRRDRFLQVVYADPSSGESSGWLPTGPIIPRASHTGAYSMIMRNELTLEVAVLTVEVVVNRGVVNVAVYEAADDNKENQKSSLQVCNDKCYHLESILVCPEDDPTQSSFTHIPADSTKSVGFCDPFRTKHYLLVRVEFERNISSLYRIDVDDCPSSMPITRKGFPATILQILPSPSCEGGVLVRLRPYNPSLHLAAFDKTGEHAVEDSADEVDTAWSFKLQLGEFGVRVFGPGSKARRLRRAREDLFYCGVSKTSIIASCGVEGGSDHSDTLVLRSFRVAGLRLEHVPRNLLILSSGRHSRAAPGLGMSGIWLNARRGRDMNLRDVCVTVPPLSLTLDTRALDDLTALTGAFIASLGSGPGLSSLTITSAAARAGVPYHYLCTTPAPLGRVLKLQRLTISQLSLKLWCSFNIEDSQFLPDDIKFLLSLLTLGDTLDLKGPELVLPQQAFYMYQPYRGPTSGLSKVLSDEYKKVIVANMSQVVGSSSVLNVIGAKLWGPGFAGGSADSDEEKKRMFAGGNGTCDSRHGVQLRADGVLKWEDVSLDESKL</sequence>
<organism evidence="3">
    <name type="scientific">Perkinsus marinus (strain ATCC 50983 / TXsc)</name>
    <dbReference type="NCBI Taxonomy" id="423536"/>
    <lineage>
        <taxon>Eukaryota</taxon>
        <taxon>Sar</taxon>
        <taxon>Alveolata</taxon>
        <taxon>Perkinsozoa</taxon>
        <taxon>Perkinsea</taxon>
        <taxon>Perkinsida</taxon>
        <taxon>Perkinsidae</taxon>
        <taxon>Perkinsus</taxon>
    </lineage>
</organism>
<dbReference type="InParanoid" id="C5KRV9"/>
<evidence type="ECO:0000256" key="1">
    <source>
        <dbReference type="SAM" id="MobiDB-lite"/>
    </source>
</evidence>